<dbReference type="VEuPathDB" id="FungiDB:CTRG_02316"/>
<dbReference type="Proteomes" id="UP000002037">
    <property type="component" value="Unassembled WGS sequence"/>
</dbReference>
<dbReference type="OrthoDB" id="4018855at2759"/>
<feature type="chain" id="PRO_5002953329" evidence="1">
    <location>
        <begin position="19"/>
        <end position="303"/>
    </location>
</feature>
<reference evidence="2 3" key="1">
    <citation type="journal article" date="2009" name="Nature">
        <title>Evolution of pathogenicity and sexual reproduction in eight Candida genomes.</title>
        <authorList>
            <person name="Butler G."/>
            <person name="Rasmussen M.D."/>
            <person name="Lin M.F."/>
            <person name="Santos M.A."/>
            <person name="Sakthikumar S."/>
            <person name="Munro C.A."/>
            <person name="Rheinbay E."/>
            <person name="Grabherr M."/>
            <person name="Forche A."/>
            <person name="Reedy J.L."/>
            <person name="Agrafioti I."/>
            <person name="Arnaud M.B."/>
            <person name="Bates S."/>
            <person name="Brown A.J."/>
            <person name="Brunke S."/>
            <person name="Costanzo M.C."/>
            <person name="Fitzpatrick D.A."/>
            <person name="de Groot P.W."/>
            <person name="Harris D."/>
            <person name="Hoyer L.L."/>
            <person name="Hube B."/>
            <person name="Klis F.M."/>
            <person name="Kodira C."/>
            <person name="Lennard N."/>
            <person name="Logue M.E."/>
            <person name="Martin R."/>
            <person name="Neiman A.M."/>
            <person name="Nikolaou E."/>
            <person name="Quail M.A."/>
            <person name="Quinn J."/>
            <person name="Santos M.C."/>
            <person name="Schmitzberger F.F."/>
            <person name="Sherlock G."/>
            <person name="Shah P."/>
            <person name="Silverstein K.A."/>
            <person name="Skrzypek M.S."/>
            <person name="Soll D."/>
            <person name="Staggs R."/>
            <person name="Stansfield I."/>
            <person name="Stumpf M.P."/>
            <person name="Sudbery P.E."/>
            <person name="Srikantha T."/>
            <person name="Zeng Q."/>
            <person name="Berman J."/>
            <person name="Berriman M."/>
            <person name="Heitman J."/>
            <person name="Gow N.A."/>
            <person name="Lorenz M.C."/>
            <person name="Birren B.W."/>
            <person name="Kellis M."/>
            <person name="Cuomo C.A."/>
        </authorList>
    </citation>
    <scope>NUCLEOTIDE SEQUENCE [LARGE SCALE GENOMIC DNA]</scope>
    <source>
        <strain evidence="3">ATCC MYA-3404 / T1</strain>
    </source>
</reference>
<evidence type="ECO:0000313" key="2">
    <source>
        <dbReference type="EMBL" id="EER33498.1"/>
    </source>
</evidence>
<keyword evidence="3" id="KW-1185">Reference proteome</keyword>
<evidence type="ECO:0000313" key="3">
    <source>
        <dbReference type="Proteomes" id="UP000002037"/>
    </source>
</evidence>
<dbReference type="EMBL" id="GG692397">
    <property type="protein sequence ID" value="EER33498.1"/>
    <property type="molecule type" value="Genomic_DNA"/>
</dbReference>
<dbReference type="HOGENOM" id="CLU_068906_0_0_1"/>
<dbReference type="RefSeq" id="XP_002548019.1">
    <property type="nucleotide sequence ID" value="XM_002547973.1"/>
</dbReference>
<name>C5MA04_CANTT</name>
<dbReference type="AlphaFoldDB" id="C5MA04"/>
<organism evidence="2 3">
    <name type="scientific">Candida tropicalis (strain ATCC MYA-3404 / T1)</name>
    <name type="common">Yeast</name>
    <dbReference type="NCBI Taxonomy" id="294747"/>
    <lineage>
        <taxon>Eukaryota</taxon>
        <taxon>Fungi</taxon>
        <taxon>Dikarya</taxon>
        <taxon>Ascomycota</taxon>
        <taxon>Saccharomycotina</taxon>
        <taxon>Pichiomycetes</taxon>
        <taxon>Debaryomycetaceae</taxon>
        <taxon>Candida/Lodderomyces clade</taxon>
        <taxon>Candida</taxon>
    </lineage>
</organism>
<evidence type="ECO:0000256" key="1">
    <source>
        <dbReference type="SAM" id="SignalP"/>
    </source>
</evidence>
<proteinExistence type="predicted"/>
<protein>
    <submittedName>
        <fullName evidence="2">Uncharacterized protein</fullName>
    </submittedName>
</protein>
<keyword evidence="1" id="KW-0732">Signal</keyword>
<accession>C5MA04</accession>
<feature type="signal peptide" evidence="1">
    <location>
        <begin position="1"/>
        <end position="18"/>
    </location>
</feature>
<sequence>MKFTIFFGILALVCCGLATPVQKDKTSDTGISGSNLKKFKALAKELHDYNAKNFVPGYENSGSISKYEKRDLTNLEKRSDLPILDSVFVLLKDSSACYSMIDYVLLQPPLLDLVLNTTIWAIEAQLVNITNLFIAMDKSNLQLDILVACLQDPLVLPGLISITKDMIKESGIKLFNFFNKRDNTQIQKSVSDDNSINISKRDDPVLNLLLTSLDDSGLGVSLVIHILTTPSLSPAAAHIMYKLLTVKAQTLLLMYDALKKSNLIWNVLRKLLARPQILMKFGTIITEKINVGEISTTIIQYFY</sequence>
<dbReference type="KEGG" id="ctp:CTRG_02316"/>
<dbReference type="eggNOG" id="ENOG502RPWB">
    <property type="taxonomic scope" value="Eukaryota"/>
</dbReference>
<gene>
    <name evidence="2" type="ORF">CTRG_02316</name>
</gene>
<dbReference type="GeneID" id="8301757"/>